<accession>A0A2C9KHQ3</accession>
<sequence length="130" mass="14837">MTTKSDMDKLPEPPRMKAIDQKSYKKVNVQQMPNRTTIFSEPSASPRLDTMSFKLASRITSPIEDIQSAILVVRLKTVHNKKQKVKSEIEDKTELAEKISSLTKKQKLKEKMLKQLQANAGNSEKLHMVQ</sequence>
<organism evidence="1 2">
    <name type="scientific">Biomphalaria glabrata</name>
    <name type="common">Bloodfluke planorb</name>
    <name type="synonym">Freshwater snail</name>
    <dbReference type="NCBI Taxonomy" id="6526"/>
    <lineage>
        <taxon>Eukaryota</taxon>
        <taxon>Metazoa</taxon>
        <taxon>Spiralia</taxon>
        <taxon>Lophotrochozoa</taxon>
        <taxon>Mollusca</taxon>
        <taxon>Gastropoda</taxon>
        <taxon>Heterobranchia</taxon>
        <taxon>Euthyneura</taxon>
        <taxon>Panpulmonata</taxon>
        <taxon>Hygrophila</taxon>
        <taxon>Lymnaeoidea</taxon>
        <taxon>Planorbidae</taxon>
        <taxon>Biomphalaria</taxon>
    </lineage>
</organism>
<name>A0A2C9KHQ3_BIOGL</name>
<dbReference type="VEuPathDB" id="VectorBase:BGLAX_052798"/>
<gene>
    <name evidence="1" type="primary">106060675</name>
</gene>
<reference evidence="1" key="1">
    <citation type="submission" date="2020-05" db="UniProtKB">
        <authorList>
            <consortium name="EnsemblMetazoa"/>
        </authorList>
    </citation>
    <scope>IDENTIFICATION</scope>
    <source>
        <strain evidence="1">BB02</strain>
    </source>
</reference>
<dbReference type="AlphaFoldDB" id="A0A2C9KHQ3"/>
<evidence type="ECO:0000313" key="2">
    <source>
        <dbReference type="Proteomes" id="UP000076420"/>
    </source>
</evidence>
<evidence type="ECO:0000313" key="1">
    <source>
        <dbReference type="EnsemblMetazoa" id="BGLB019828-PA"/>
    </source>
</evidence>
<dbReference type="EnsemblMetazoa" id="BGLB019828-RA">
    <property type="protein sequence ID" value="BGLB019828-PA"/>
    <property type="gene ID" value="BGLB019828"/>
</dbReference>
<dbReference type="VEuPathDB" id="VectorBase:BGLB019828"/>
<dbReference type="KEGG" id="bgt:106060675"/>
<protein>
    <submittedName>
        <fullName evidence="1">Uncharacterized protein</fullName>
    </submittedName>
</protein>
<proteinExistence type="predicted"/>
<dbReference type="Proteomes" id="UP000076420">
    <property type="component" value="Unassembled WGS sequence"/>
</dbReference>